<evidence type="ECO:0000259" key="1">
    <source>
        <dbReference type="Pfam" id="PF07238"/>
    </source>
</evidence>
<dbReference type="Pfam" id="PF07238">
    <property type="entry name" value="PilZ"/>
    <property type="match status" value="1"/>
</dbReference>
<proteinExistence type="predicted"/>
<dbReference type="GO" id="GO:0035438">
    <property type="term" value="F:cyclic-di-GMP binding"/>
    <property type="evidence" value="ECO:0007669"/>
    <property type="project" value="InterPro"/>
</dbReference>
<accession>A0A7V6DQ64</accession>
<dbReference type="AlphaFoldDB" id="A0A7V6DQ64"/>
<dbReference type="EMBL" id="DTGR01000147">
    <property type="protein sequence ID" value="HHS29879.1"/>
    <property type="molecule type" value="Genomic_DNA"/>
</dbReference>
<name>A0A7V6DQ64_9BACT</name>
<gene>
    <name evidence="2" type="ORF">ENV52_09295</name>
</gene>
<protein>
    <submittedName>
        <fullName evidence="2">PilZ domain-containing protein</fullName>
    </submittedName>
</protein>
<organism evidence="2">
    <name type="scientific">Desulfobacca acetoxidans</name>
    <dbReference type="NCBI Taxonomy" id="60893"/>
    <lineage>
        <taxon>Bacteria</taxon>
        <taxon>Pseudomonadati</taxon>
        <taxon>Thermodesulfobacteriota</taxon>
        <taxon>Desulfobaccia</taxon>
        <taxon>Desulfobaccales</taxon>
        <taxon>Desulfobaccaceae</taxon>
        <taxon>Desulfobacca</taxon>
    </lineage>
</organism>
<dbReference type="InterPro" id="IPR009875">
    <property type="entry name" value="PilZ_domain"/>
</dbReference>
<dbReference type="Gene3D" id="2.40.10.220">
    <property type="entry name" value="predicted glycosyltransferase like domains"/>
    <property type="match status" value="1"/>
</dbReference>
<dbReference type="SUPFAM" id="SSF141371">
    <property type="entry name" value="PilZ domain-like"/>
    <property type="match status" value="1"/>
</dbReference>
<reference evidence="2" key="1">
    <citation type="journal article" date="2020" name="mSystems">
        <title>Genome- and Community-Level Interaction Insights into Carbon Utilization and Element Cycling Functions of Hydrothermarchaeota in Hydrothermal Sediment.</title>
        <authorList>
            <person name="Zhou Z."/>
            <person name="Liu Y."/>
            <person name="Xu W."/>
            <person name="Pan J."/>
            <person name="Luo Z.H."/>
            <person name="Li M."/>
        </authorList>
    </citation>
    <scope>NUCLEOTIDE SEQUENCE [LARGE SCALE GENOMIC DNA]</scope>
    <source>
        <strain evidence="2">SpSt-767</strain>
    </source>
</reference>
<evidence type="ECO:0000313" key="2">
    <source>
        <dbReference type="EMBL" id="HHS29879.1"/>
    </source>
</evidence>
<feature type="domain" description="PilZ" evidence="1">
    <location>
        <begin position="18"/>
        <end position="120"/>
    </location>
</feature>
<sequence length="135" mass="15143">MIPHRPHEGVLRLEPDKERRRFQRLLVTLPVEYTACHPESGKIHQGQGILKDFSLSGVFFLSLEPVPLQPGDTLTLKISTLLPPLGRHDVPFIQAHAEVVRLEKPSLENGCHGVAVSFLDFPCFLNLPNSLNNHN</sequence>
<comment type="caution">
    <text evidence="2">The sequence shown here is derived from an EMBL/GenBank/DDBJ whole genome shotgun (WGS) entry which is preliminary data.</text>
</comment>